<comment type="cofactor">
    <cofactor evidence="3">
        <name>Zn(2+)</name>
        <dbReference type="ChEBI" id="CHEBI:29105"/>
    </cofactor>
    <text evidence="3">Binds 1 zinc ion per subunit.</text>
</comment>
<protein>
    <recommendedName>
        <fullName evidence="3">Superoxide dismutase [Cu-Zn]</fullName>
        <ecNumber evidence="3">1.15.1.1</ecNumber>
    </recommendedName>
</protein>
<reference evidence="5 6" key="1">
    <citation type="submission" date="2023-10" db="EMBL/GenBank/DDBJ databases">
        <title>Virgibacillus halophilus 5B73C genome.</title>
        <authorList>
            <person name="Miliotis G."/>
            <person name="Sengupta P."/>
            <person name="Hameed A."/>
            <person name="Chuvochina M."/>
            <person name="Mcdonagh F."/>
            <person name="Simpson A.C."/>
            <person name="Singh N.K."/>
            <person name="Rekha P.D."/>
            <person name="Raman K."/>
            <person name="Hugenholtz P."/>
            <person name="Venkateswaran K."/>
        </authorList>
    </citation>
    <scope>NUCLEOTIDE SEQUENCE [LARGE SCALE GENOMIC DNA]</scope>
    <source>
        <strain evidence="5 6">5B73C</strain>
    </source>
</reference>
<sequence length="67" mass="6966">MPNIVVGENGKIKESYLAENVTLKKGEKNSLLRKGGTSLVIHEGADDGKSQPAGDAGDRLACGVISK</sequence>
<comment type="function">
    <text evidence="2">Destroys radicals which are normally produced within the cells and which are toxic to biological systems. May play a role in favoring mycobacterial survival in phagocytes.</text>
</comment>
<proteinExistence type="inferred from homology"/>
<dbReference type="SUPFAM" id="SSF49329">
    <property type="entry name" value="Cu,Zn superoxide dismutase-like"/>
    <property type="match status" value="1"/>
</dbReference>
<evidence type="ECO:0000256" key="1">
    <source>
        <dbReference type="ARBA" id="ARBA00010457"/>
    </source>
</evidence>
<dbReference type="InterPro" id="IPR036423">
    <property type="entry name" value="SOD-like_Cu/Zn_dom_sf"/>
</dbReference>
<organism evidence="5 6">
    <name type="scientific">Tigheibacillus halophilus</name>
    <dbReference type="NCBI Taxonomy" id="361280"/>
    <lineage>
        <taxon>Bacteria</taxon>
        <taxon>Bacillati</taxon>
        <taxon>Bacillota</taxon>
        <taxon>Bacilli</taxon>
        <taxon>Bacillales</taxon>
        <taxon>Bacillaceae</taxon>
        <taxon>Tigheibacillus</taxon>
    </lineage>
</organism>
<gene>
    <name evidence="5" type="ORF">RWE15_02390</name>
</gene>
<evidence type="ECO:0000256" key="2">
    <source>
        <dbReference type="ARBA" id="ARBA00024900"/>
    </source>
</evidence>
<name>A0ABU5C2F4_9BACI</name>
<dbReference type="Gene3D" id="2.60.40.200">
    <property type="entry name" value="Superoxide dismutase, copper/zinc binding domain"/>
    <property type="match status" value="1"/>
</dbReference>
<keyword evidence="3" id="KW-0186">Copper</keyword>
<dbReference type="EMBL" id="JAWDIP010000003">
    <property type="protein sequence ID" value="MDY0393488.1"/>
    <property type="molecule type" value="Genomic_DNA"/>
</dbReference>
<evidence type="ECO:0000256" key="3">
    <source>
        <dbReference type="RuleBase" id="RU000393"/>
    </source>
</evidence>
<feature type="domain" description="Superoxide dismutase copper/zinc binding" evidence="4">
    <location>
        <begin position="1"/>
        <end position="65"/>
    </location>
</feature>
<evidence type="ECO:0000313" key="5">
    <source>
        <dbReference type="EMBL" id="MDY0393488.1"/>
    </source>
</evidence>
<dbReference type="PROSITE" id="PS00332">
    <property type="entry name" value="SOD_CU_ZN_2"/>
    <property type="match status" value="1"/>
</dbReference>
<keyword evidence="3" id="KW-0479">Metal-binding</keyword>
<keyword evidence="6" id="KW-1185">Reference proteome</keyword>
<keyword evidence="3" id="KW-0862">Zinc</keyword>
<comment type="similarity">
    <text evidence="1 3">Belongs to the Cu-Zn superoxide dismutase family.</text>
</comment>
<dbReference type="InterPro" id="IPR018152">
    <property type="entry name" value="SOD_Cu/Zn_BS"/>
</dbReference>
<dbReference type="Pfam" id="PF00080">
    <property type="entry name" value="Sod_Cu"/>
    <property type="match status" value="1"/>
</dbReference>
<comment type="catalytic activity">
    <reaction evidence="3">
        <text>2 superoxide + 2 H(+) = H2O2 + O2</text>
        <dbReference type="Rhea" id="RHEA:20696"/>
        <dbReference type="ChEBI" id="CHEBI:15378"/>
        <dbReference type="ChEBI" id="CHEBI:15379"/>
        <dbReference type="ChEBI" id="CHEBI:16240"/>
        <dbReference type="ChEBI" id="CHEBI:18421"/>
        <dbReference type="EC" id="1.15.1.1"/>
    </reaction>
</comment>
<comment type="caution">
    <text evidence="5">The sequence shown here is derived from an EMBL/GenBank/DDBJ whole genome shotgun (WGS) entry which is preliminary data.</text>
</comment>
<evidence type="ECO:0000313" key="6">
    <source>
        <dbReference type="Proteomes" id="UP001281447"/>
    </source>
</evidence>
<evidence type="ECO:0000259" key="4">
    <source>
        <dbReference type="Pfam" id="PF00080"/>
    </source>
</evidence>
<dbReference type="Proteomes" id="UP001281447">
    <property type="component" value="Unassembled WGS sequence"/>
</dbReference>
<dbReference type="EC" id="1.15.1.1" evidence="3"/>
<accession>A0ABU5C2F4</accession>
<comment type="cofactor">
    <cofactor evidence="3">
        <name>Cu cation</name>
        <dbReference type="ChEBI" id="CHEBI:23378"/>
    </cofactor>
    <text evidence="3">Binds 1 copper ion per subunit.</text>
</comment>
<dbReference type="InterPro" id="IPR001424">
    <property type="entry name" value="SOD_Cu_Zn_dom"/>
</dbReference>
<keyword evidence="3" id="KW-0560">Oxidoreductase</keyword>